<dbReference type="STRING" id="1328313.DS2_07763"/>
<feature type="domain" description="HTH cro/C1-type" evidence="1">
    <location>
        <begin position="11"/>
        <end position="68"/>
    </location>
</feature>
<dbReference type="SUPFAM" id="SSF47413">
    <property type="entry name" value="lambda repressor-like DNA-binding domains"/>
    <property type="match status" value="1"/>
</dbReference>
<evidence type="ECO:0000313" key="3">
    <source>
        <dbReference type="Proteomes" id="UP000019276"/>
    </source>
</evidence>
<organism evidence="2 3">
    <name type="scientific">Catenovulum agarivorans DS-2</name>
    <dbReference type="NCBI Taxonomy" id="1328313"/>
    <lineage>
        <taxon>Bacteria</taxon>
        <taxon>Pseudomonadati</taxon>
        <taxon>Pseudomonadota</taxon>
        <taxon>Gammaproteobacteria</taxon>
        <taxon>Alteromonadales</taxon>
        <taxon>Alteromonadaceae</taxon>
        <taxon>Catenovulum</taxon>
    </lineage>
</organism>
<gene>
    <name evidence="2" type="ORF">DS2_07763</name>
</gene>
<dbReference type="OrthoDB" id="5298444at2"/>
<comment type="caution">
    <text evidence="2">The sequence shown here is derived from an EMBL/GenBank/DDBJ whole genome shotgun (WGS) entry which is preliminary data.</text>
</comment>
<dbReference type="Proteomes" id="UP000019276">
    <property type="component" value="Unassembled WGS sequence"/>
</dbReference>
<dbReference type="AlphaFoldDB" id="W7QRL1"/>
<dbReference type="Pfam" id="PF13443">
    <property type="entry name" value="HTH_26"/>
    <property type="match status" value="1"/>
</dbReference>
<dbReference type="EMBL" id="ARZY01000011">
    <property type="protein sequence ID" value="EWH10513.1"/>
    <property type="molecule type" value="Genomic_DNA"/>
</dbReference>
<sequence length="251" mass="29532">MLQNHKIIDALKLQLKHKSITYKMIAEQLGLSEGSIKRIFSNYDFTLERLETVCQLADIEIFDLIELAKEQTLSTDILSYQHEAELVSDVKLLLTAHLLINKWTVHQILNHYQIDKLTMVQLLCRLDRMDIIDYLPNEKVRLKVSRKFAWIKNGPIQRFFQQHIESDFFNCDFNSPGEIKLFVSGMLTKSSNNEMRQKIKNLAMSFDALHKQDEHELLENKFGTSLVIAMRPWDIKLFHQLRKPDTDKPFE</sequence>
<dbReference type="InterPro" id="IPR010982">
    <property type="entry name" value="Lambda_DNA-bd_dom_sf"/>
</dbReference>
<dbReference type="GO" id="GO:0003677">
    <property type="term" value="F:DNA binding"/>
    <property type="evidence" value="ECO:0007669"/>
    <property type="project" value="InterPro"/>
</dbReference>
<evidence type="ECO:0000313" key="2">
    <source>
        <dbReference type="EMBL" id="EWH10513.1"/>
    </source>
</evidence>
<name>W7QRL1_9ALTE</name>
<dbReference type="eggNOG" id="COG3655">
    <property type="taxonomic scope" value="Bacteria"/>
</dbReference>
<dbReference type="Gene3D" id="1.10.260.40">
    <property type="entry name" value="lambda repressor-like DNA-binding domains"/>
    <property type="match status" value="1"/>
</dbReference>
<accession>W7QRL1</accession>
<reference evidence="2 3" key="1">
    <citation type="journal article" date="2014" name="Genome Announc.">
        <title>Draft Genome Sequence of the Agar-Degrading Bacterium Catenovulum sp. Strain DS-2, Isolated from Intestines of Haliotis diversicolor.</title>
        <authorList>
            <person name="Shan D."/>
            <person name="Li X."/>
            <person name="Gu Z."/>
            <person name="Wei G."/>
            <person name="Gao Z."/>
            <person name="Shao Z."/>
        </authorList>
    </citation>
    <scope>NUCLEOTIDE SEQUENCE [LARGE SCALE GENOMIC DNA]</scope>
    <source>
        <strain evidence="2 3">DS-2</strain>
    </source>
</reference>
<keyword evidence="3" id="KW-1185">Reference proteome</keyword>
<dbReference type="PATRIC" id="fig|1328313.3.peg.1587"/>
<dbReference type="RefSeq" id="WP_035014153.1">
    <property type="nucleotide sequence ID" value="NZ_ARZY01000011.1"/>
</dbReference>
<protein>
    <submittedName>
        <fullName evidence="2">HTH domain-containing protein</fullName>
    </submittedName>
</protein>
<evidence type="ECO:0000259" key="1">
    <source>
        <dbReference type="Pfam" id="PF13443"/>
    </source>
</evidence>
<proteinExistence type="predicted"/>
<dbReference type="InterPro" id="IPR001387">
    <property type="entry name" value="Cro/C1-type_HTH"/>
</dbReference>